<accession>A0A176S4N4</accession>
<organism evidence="2 3">
    <name type="scientific">Candidatus Thiomargarita nelsonii</name>
    <dbReference type="NCBI Taxonomy" id="1003181"/>
    <lineage>
        <taxon>Bacteria</taxon>
        <taxon>Pseudomonadati</taxon>
        <taxon>Pseudomonadota</taxon>
        <taxon>Gammaproteobacteria</taxon>
        <taxon>Thiotrichales</taxon>
        <taxon>Thiotrichaceae</taxon>
        <taxon>Thiomargarita</taxon>
    </lineage>
</organism>
<proteinExistence type="predicted"/>
<evidence type="ECO:0000256" key="1">
    <source>
        <dbReference type="SAM" id="Coils"/>
    </source>
</evidence>
<feature type="coiled-coil region" evidence="1">
    <location>
        <begin position="16"/>
        <end position="59"/>
    </location>
</feature>
<feature type="non-terminal residue" evidence="2">
    <location>
        <position position="137"/>
    </location>
</feature>
<evidence type="ECO:0000313" key="2">
    <source>
        <dbReference type="EMBL" id="OAD22866.1"/>
    </source>
</evidence>
<name>A0A176S4N4_9GAMM</name>
<comment type="caution">
    <text evidence="2">The sequence shown here is derived from an EMBL/GenBank/DDBJ whole genome shotgun (WGS) entry which is preliminary data.</text>
</comment>
<protein>
    <submittedName>
        <fullName evidence="2">Uncharacterized protein</fullName>
    </submittedName>
</protein>
<keyword evidence="1" id="KW-0175">Coiled coil</keyword>
<gene>
    <name evidence="2" type="ORF">THIOM_001312</name>
</gene>
<reference evidence="2 3" key="1">
    <citation type="submission" date="2016-05" db="EMBL/GenBank/DDBJ databases">
        <title>Single-cell genome of chain-forming Candidatus Thiomargarita nelsonii and comparison to other large sulfur-oxidizing bacteria.</title>
        <authorList>
            <person name="Winkel M."/>
            <person name="Salman V."/>
            <person name="Woyke T."/>
            <person name="Schulz-Vogt H."/>
            <person name="Richter M."/>
            <person name="Flood B."/>
            <person name="Bailey J."/>
            <person name="Amann R."/>
            <person name="Mussmann M."/>
        </authorList>
    </citation>
    <scope>NUCLEOTIDE SEQUENCE [LARGE SCALE GENOMIC DNA]</scope>
    <source>
        <strain evidence="2 3">THI036</strain>
    </source>
</reference>
<sequence>MEIAMSNTTQVASKKQAQLQQQLAKRQQALAKIEQRARLANKKTQIEVAKGELEKARIDLLNAKIHLNEVPSEDKVGQLYARAKVKEAEAKVLSFRAQLYSQQDELKALKASFIEADNAPVSSDEPDDNIAPAFDIA</sequence>
<dbReference type="AlphaFoldDB" id="A0A176S4N4"/>
<dbReference type="EMBL" id="LUTY01000694">
    <property type="protein sequence ID" value="OAD22866.1"/>
    <property type="molecule type" value="Genomic_DNA"/>
</dbReference>
<dbReference type="Proteomes" id="UP000076962">
    <property type="component" value="Unassembled WGS sequence"/>
</dbReference>
<keyword evidence="3" id="KW-1185">Reference proteome</keyword>
<evidence type="ECO:0000313" key="3">
    <source>
        <dbReference type="Proteomes" id="UP000076962"/>
    </source>
</evidence>